<dbReference type="SFLD" id="SFLDS00055">
    <property type="entry name" value="Pyruvoyl-Dependent_Histidine/A"/>
    <property type="match status" value="1"/>
</dbReference>
<dbReference type="EC" id="4.1.1.19" evidence="3"/>
<organism evidence="9 10">
    <name type="scientific">Candidatus Woykebacteria bacterium RBG_16_44_10</name>
    <dbReference type="NCBI Taxonomy" id="1802597"/>
    <lineage>
        <taxon>Bacteria</taxon>
        <taxon>Candidatus Woykeibacteriota</taxon>
    </lineage>
</organism>
<dbReference type="AlphaFoldDB" id="A0A1G1WCC0"/>
<keyword evidence="6" id="KW-0456">Lyase</keyword>
<dbReference type="InterPro" id="IPR002724">
    <property type="entry name" value="Pyruvoyl-dep_arg_deCO2ase"/>
</dbReference>
<comment type="caution">
    <text evidence="9">The sequence shown here is derived from an EMBL/GenBank/DDBJ whole genome shotgun (WGS) entry which is preliminary data.</text>
</comment>
<protein>
    <recommendedName>
        <fullName evidence="4">Pyruvoyl-dependent arginine decarboxylase AaxB</fullName>
        <ecNumber evidence="3">4.1.1.19</ecNumber>
    </recommendedName>
</protein>
<sequence length="173" mass="18933">MQITVTAGRGEGSTTLSAFDAALKDAGIHNYNIIKLSSVIPPGTKVVRRKWKNSPSEHGKKLFTVLADQRSDLLGRSIAAGIGWYQIADGRGIFAEHTDMIESLNAKEAEKNVAEKIEATIKDLCAHREYTFNKKNFQKVISSVEVRKKPTCTIVAAVYEAQAFGEPSPAINQ</sequence>
<keyword evidence="7" id="KW-0670">Pyruvate</keyword>
<dbReference type="GO" id="GO:0008792">
    <property type="term" value="F:arginine decarboxylase activity"/>
    <property type="evidence" value="ECO:0007669"/>
    <property type="project" value="UniProtKB-EC"/>
</dbReference>
<dbReference type="PANTHER" id="PTHR40438:SF1">
    <property type="entry name" value="PYRUVOYL-DEPENDENT ARGININE DECARBOXYLASE"/>
    <property type="match status" value="1"/>
</dbReference>
<accession>A0A1G1WCC0</accession>
<dbReference type="InterPro" id="IPR016104">
    <property type="entry name" value="Pyr-dep_his/arg-deCO2ase"/>
</dbReference>
<evidence type="ECO:0000313" key="10">
    <source>
        <dbReference type="Proteomes" id="UP000177588"/>
    </source>
</evidence>
<dbReference type="STRING" id="1802597.A2Z24_00705"/>
<evidence type="ECO:0000256" key="1">
    <source>
        <dbReference type="ARBA" id="ARBA00001928"/>
    </source>
</evidence>
<evidence type="ECO:0000256" key="4">
    <source>
        <dbReference type="ARBA" id="ARBA00014727"/>
    </source>
</evidence>
<evidence type="ECO:0000256" key="7">
    <source>
        <dbReference type="ARBA" id="ARBA00023317"/>
    </source>
</evidence>
<comment type="cofactor">
    <cofactor evidence="1">
        <name>pyruvate</name>
        <dbReference type="ChEBI" id="CHEBI:15361"/>
    </cofactor>
</comment>
<dbReference type="EMBL" id="MHCT01000031">
    <property type="protein sequence ID" value="OGY25342.1"/>
    <property type="molecule type" value="Genomic_DNA"/>
</dbReference>
<evidence type="ECO:0000256" key="2">
    <source>
        <dbReference type="ARBA" id="ARBA00008611"/>
    </source>
</evidence>
<evidence type="ECO:0000256" key="8">
    <source>
        <dbReference type="ARBA" id="ARBA00049309"/>
    </source>
</evidence>
<proteinExistence type="inferred from homology"/>
<evidence type="ECO:0000256" key="3">
    <source>
        <dbReference type="ARBA" id="ARBA00012426"/>
    </source>
</evidence>
<dbReference type="Proteomes" id="UP000177588">
    <property type="component" value="Unassembled WGS sequence"/>
</dbReference>
<comment type="similarity">
    <text evidence="2">Belongs to the pyruvoyl-dependent arginine decarboxylase family.</text>
</comment>
<dbReference type="GO" id="GO:0006527">
    <property type="term" value="P:L-arginine catabolic process"/>
    <property type="evidence" value="ECO:0007669"/>
    <property type="project" value="InterPro"/>
</dbReference>
<keyword evidence="5" id="KW-0210">Decarboxylase</keyword>
<reference evidence="9 10" key="1">
    <citation type="journal article" date="2016" name="Nat. Commun.">
        <title>Thousands of microbial genomes shed light on interconnected biogeochemical processes in an aquifer system.</title>
        <authorList>
            <person name="Anantharaman K."/>
            <person name="Brown C.T."/>
            <person name="Hug L.A."/>
            <person name="Sharon I."/>
            <person name="Castelle C.J."/>
            <person name="Probst A.J."/>
            <person name="Thomas B.C."/>
            <person name="Singh A."/>
            <person name="Wilkins M.J."/>
            <person name="Karaoz U."/>
            <person name="Brodie E.L."/>
            <person name="Williams K.H."/>
            <person name="Hubbard S.S."/>
            <person name="Banfield J.F."/>
        </authorList>
    </citation>
    <scope>NUCLEOTIDE SEQUENCE [LARGE SCALE GENOMIC DNA]</scope>
</reference>
<dbReference type="PANTHER" id="PTHR40438">
    <property type="entry name" value="PYRUVOYL-DEPENDENT ARGININE DECARBOXYLASE"/>
    <property type="match status" value="1"/>
</dbReference>
<dbReference type="InterPro" id="IPR016105">
    <property type="entry name" value="Pyr-dep_his/arg-deCO2ase_sand"/>
</dbReference>
<evidence type="ECO:0000256" key="6">
    <source>
        <dbReference type="ARBA" id="ARBA00023239"/>
    </source>
</evidence>
<evidence type="ECO:0000313" key="9">
    <source>
        <dbReference type="EMBL" id="OGY25342.1"/>
    </source>
</evidence>
<dbReference type="Gene3D" id="3.50.20.10">
    <property type="entry name" value="Pyruvoyl-Dependent Histidine Decarboxylase, subunit B"/>
    <property type="match status" value="1"/>
</dbReference>
<gene>
    <name evidence="9" type="ORF">A2Z24_00705</name>
</gene>
<dbReference type="Pfam" id="PF01862">
    <property type="entry name" value="PvlArgDC"/>
    <property type="match status" value="1"/>
</dbReference>
<dbReference type="SUPFAM" id="SSF56271">
    <property type="entry name" value="Pyruvoyl-dependent histidine and arginine decarboxylases"/>
    <property type="match status" value="1"/>
</dbReference>
<comment type="catalytic activity">
    <reaction evidence="8">
        <text>L-arginine + H(+) = agmatine + CO2</text>
        <dbReference type="Rhea" id="RHEA:17641"/>
        <dbReference type="ChEBI" id="CHEBI:15378"/>
        <dbReference type="ChEBI" id="CHEBI:16526"/>
        <dbReference type="ChEBI" id="CHEBI:32682"/>
        <dbReference type="ChEBI" id="CHEBI:58145"/>
        <dbReference type="EC" id="4.1.1.19"/>
    </reaction>
</comment>
<evidence type="ECO:0000256" key="5">
    <source>
        <dbReference type="ARBA" id="ARBA00022793"/>
    </source>
</evidence>
<name>A0A1G1WCC0_9BACT</name>
<dbReference type="SFLD" id="SFLDG01170">
    <property type="entry name" value="Pyruvoyl-dependent_arginine_de"/>
    <property type="match status" value="1"/>
</dbReference>